<dbReference type="InterPro" id="IPR036909">
    <property type="entry name" value="Cyt_c-like_dom_sf"/>
</dbReference>
<evidence type="ECO:0000256" key="1">
    <source>
        <dbReference type="ARBA" id="ARBA00001913"/>
    </source>
</evidence>
<dbReference type="Pfam" id="PF13442">
    <property type="entry name" value="Cytochrome_CBB3"/>
    <property type="match status" value="1"/>
</dbReference>
<dbReference type="GO" id="GO:0020037">
    <property type="term" value="F:heme binding"/>
    <property type="evidence" value="ECO:0007669"/>
    <property type="project" value="InterPro"/>
</dbReference>
<keyword evidence="11" id="KW-1015">Disulfide bond</keyword>
<evidence type="ECO:0000256" key="5">
    <source>
        <dbReference type="ARBA" id="ARBA00022723"/>
    </source>
</evidence>
<dbReference type="NCBIfam" id="TIGR03075">
    <property type="entry name" value="PQQ_enz_alc_DH"/>
    <property type="match status" value="1"/>
</dbReference>
<dbReference type="GO" id="GO:0005509">
    <property type="term" value="F:calcium ion binding"/>
    <property type="evidence" value="ECO:0007669"/>
    <property type="project" value="InterPro"/>
</dbReference>
<dbReference type="GO" id="GO:0009055">
    <property type="term" value="F:electron transfer activity"/>
    <property type="evidence" value="ECO:0007669"/>
    <property type="project" value="InterPro"/>
</dbReference>
<comment type="cofactor">
    <cofactor evidence="2">
        <name>pyrroloquinoline quinone</name>
        <dbReference type="ChEBI" id="CHEBI:58442"/>
    </cofactor>
</comment>
<keyword evidence="9" id="KW-0560">Oxidoreductase</keyword>
<evidence type="ECO:0000256" key="2">
    <source>
        <dbReference type="ARBA" id="ARBA00001931"/>
    </source>
</evidence>
<evidence type="ECO:0000259" key="12">
    <source>
        <dbReference type="PROSITE" id="PS51007"/>
    </source>
</evidence>
<evidence type="ECO:0000256" key="6">
    <source>
        <dbReference type="ARBA" id="ARBA00022729"/>
    </source>
</evidence>
<dbReference type="InterPro" id="IPR009056">
    <property type="entry name" value="Cyt_c-like_dom"/>
</dbReference>
<dbReference type="SUPFAM" id="SSF46626">
    <property type="entry name" value="Cytochrome c"/>
    <property type="match status" value="1"/>
</dbReference>
<dbReference type="InterPro" id="IPR011047">
    <property type="entry name" value="Quinoprotein_ADH-like_sf"/>
</dbReference>
<evidence type="ECO:0000256" key="4">
    <source>
        <dbReference type="ARBA" id="ARBA00022617"/>
    </source>
</evidence>
<reference evidence="13" key="1">
    <citation type="submission" date="2018-05" db="EMBL/GenBank/DDBJ databases">
        <authorList>
            <person name="Lanie J.A."/>
            <person name="Ng W.-L."/>
            <person name="Kazmierczak K.M."/>
            <person name="Andrzejewski T.M."/>
            <person name="Davidsen T.M."/>
            <person name="Wayne K.J."/>
            <person name="Tettelin H."/>
            <person name="Glass J.I."/>
            <person name="Rusch D."/>
            <person name="Podicherti R."/>
            <person name="Tsui H.-C.T."/>
            <person name="Winkler M.E."/>
        </authorList>
    </citation>
    <scope>NUCLEOTIDE SEQUENCE</scope>
</reference>
<feature type="domain" description="Cytochrome c" evidence="12">
    <location>
        <begin position="606"/>
        <end position="684"/>
    </location>
</feature>
<keyword evidence="6" id="KW-0732">Signal</keyword>
<keyword evidence="10" id="KW-0408">Iron</keyword>
<comment type="similarity">
    <text evidence="3">Belongs to the bacterial PQQ dehydrogenase family.</text>
</comment>
<keyword evidence="4" id="KW-0349">Heme</keyword>
<gene>
    <name evidence="13" type="ORF">METZ01_LOCUS43188</name>
</gene>
<keyword evidence="7" id="KW-0106">Calcium</keyword>
<dbReference type="FunFam" id="2.140.10.10:FF:000003">
    <property type="entry name" value="Methanol dehydrogenase, large subunit"/>
    <property type="match status" value="1"/>
</dbReference>
<dbReference type="InterPro" id="IPR017512">
    <property type="entry name" value="PQQ_MeOH/EtOH_DH"/>
</dbReference>
<evidence type="ECO:0000256" key="7">
    <source>
        <dbReference type="ARBA" id="ARBA00022837"/>
    </source>
</evidence>
<dbReference type="PROSITE" id="PS51257">
    <property type="entry name" value="PROKAR_LIPOPROTEIN"/>
    <property type="match status" value="1"/>
</dbReference>
<dbReference type="Pfam" id="PF01011">
    <property type="entry name" value="PQQ"/>
    <property type="match status" value="2"/>
</dbReference>
<organism evidence="13">
    <name type="scientific">marine metagenome</name>
    <dbReference type="NCBI Taxonomy" id="408172"/>
    <lineage>
        <taxon>unclassified sequences</taxon>
        <taxon>metagenomes</taxon>
        <taxon>ecological metagenomes</taxon>
    </lineage>
</organism>
<evidence type="ECO:0000313" key="13">
    <source>
        <dbReference type="EMBL" id="SUZ90334.1"/>
    </source>
</evidence>
<evidence type="ECO:0000256" key="10">
    <source>
        <dbReference type="ARBA" id="ARBA00023004"/>
    </source>
</evidence>
<dbReference type="EMBL" id="UINC01001885">
    <property type="protein sequence ID" value="SUZ90334.1"/>
    <property type="molecule type" value="Genomic_DNA"/>
</dbReference>
<keyword evidence="8" id="KW-0634">PQQ</keyword>
<dbReference type="AlphaFoldDB" id="A0A381RGH0"/>
<evidence type="ECO:0000256" key="11">
    <source>
        <dbReference type="ARBA" id="ARBA00023157"/>
    </source>
</evidence>
<dbReference type="PANTHER" id="PTHR32303">
    <property type="entry name" value="QUINOPROTEIN ALCOHOL DEHYDROGENASE (CYTOCHROME C)"/>
    <property type="match status" value="1"/>
</dbReference>
<name>A0A381RGH0_9ZZZZ</name>
<keyword evidence="5" id="KW-0479">Metal-binding</keyword>
<evidence type="ECO:0000256" key="3">
    <source>
        <dbReference type="ARBA" id="ARBA00008156"/>
    </source>
</evidence>
<dbReference type="SMART" id="SM00564">
    <property type="entry name" value="PQQ"/>
    <property type="match status" value="5"/>
</dbReference>
<accession>A0A381RGH0</accession>
<dbReference type="InterPro" id="IPR002372">
    <property type="entry name" value="PQQ_rpt_dom"/>
</dbReference>
<evidence type="ECO:0000256" key="9">
    <source>
        <dbReference type="ARBA" id="ARBA00023002"/>
    </source>
</evidence>
<comment type="cofactor">
    <cofactor evidence="1">
        <name>Ca(2+)</name>
        <dbReference type="ChEBI" id="CHEBI:29108"/>
    </cofactor>
</comment>
<sequence>MFSKNILPLIISIILAACSEEFNINGERIIQADLEPENWMAHGRTYDEKRFSPLTDINSDNVKKLGLAWYFNTDTNRGHEASPIVVDGVMFITSAWSVVYALDAEKGELIWKYDPKVPKEWGYKACCDVVNRGVAVWKGKVFFGTIDGRLIALEADNGKLIWEKLTIDKEKPYTITGAPRIIKDKVIIGNGGAELGVRGYVSAYNTESGEMIWRFYTVPGNPKDAFENPILKETITTWKGGNWWEIGGGGTVWDSMAYDPSLDLLYIGVGNGSPWNRYIRSPGGGDNLFLSSIVALKPDTGEYVWHYQTTPGDTWDYTATQHMILADLEIQGKKKKVIMQAPKNGFFYVIDRVNGDLISAENYVPVNWATHIDQLTGRPVENPEKNYKDRVVEKIKPGPLGGHNWQPMSFNPHTGLVYLPAQELFFNYGDDKNFVYNEKTWNTGIDIKATVPPKDQEELEELLEAIKGHLSAWDPVSQKEIWRANYDWPWNGGTLTTAGNLVFQGTTEGKFIAYKADDGKKIWEVDVQSGVGAPPITYSIDGNQYVAVMVGYGGAYALSGGVPPVHSGGNINGRLLVFKLGGDNSLPEPKLYKDMPKPPLLVADMATVSEGEYEYHEHCQFCHGAGAVGGGVIPDLQQMSQETHIAFLGIVLGGSHKDKGMISFSEMLSEDQADAIHQYLISQANTTYKLLQSSK</sequence>
<dbReference type="Gene3D" id="1.10.760.10">
    <property type="entry name" value="Cytochrome c-like domain"/>
    <property type="match status" value="1"/>
</dbReference>
<proteinExistence type="inferred from homology"/>
<dbReference type="GO" id="GO:0016614">
    <property type="term" value="F:oxidoreductase activity, acting on CH-OH group of donors"/>
    <property type="evidence" value="ECO:0007669"/>
    <property type="project" value="InterPro"/>
</dbReference>
<evidence type="ECO:0000256" key="8">
    <source>
        <dbReference type="ARBA" id="ARBA00022891"/>
    </source>
</evidence>
<dbReference type="InterPro" id="IPR001479">
    <property type="entry name" value="Quinoprotein_DH_CS"/>
</dbReference>
<dbReference type="SUPFAM" id="SSF50998">
    <property type="entry name" value="Quinoprotein alcohol dehydrogenase-like"/>
    <property type="match status" value="1"/>
</dbReference>
<dbReference type="Gene3D" id="2.140.10.10">
    <property type="entry name" value="Quinoprotein alcohol dehydrogenase-like superfamily"/>
    <property type="match status" value="1"/>
</dbReference>
<dbReference type="CDD" id="cd10279">
    <property type="entry name" value="PQQ_ADH_II"/>
    <property type="match status" value="1"/>
</dbReference>
<dbReference type="PROSITE" id="PS51007">
    <property type="entry name" value="CYTC"/>
    <property type="match status" value="1"/>
</dbReference>
<dbReference type="GO" id="GO:0016020">
    <property type="term" value="C:membrane"/>
    <property type="evidence" value="ECO:0007669"/>
    <property type="project" value="InterPro"/>
</dbReference>
<dbReference type="PROSITE" id="PS00364">
    <property type="entry name" value="BACTERIAL_PQQ_2"/>
    <property type="match status" value="1"/>
</dbReference>
<dbReference type="InterPro" id="IPR018391">
    <property type="entry name" value="PQQ_b-propeller_rpt"/>
</dbReference>
<dbReference type="GO" id="GO:0030288">
    <property type="term" value="C:outer membrane-bounded periplasmic space"/>
    <property type="evidence" value="ECO:0007669"/>
    <property type="project" value="InterPro"/>
</dbReference>
<protein>
    <recommendedName>
        <fullName evidence="12">Cytochrome c domain-containing protein</fullName>
    </recommendedName>
</protein>